<accession>A0ABY6N4F1</accession>
<dbReference type="Proteomes" id="UP001163739">
    <property type="component" value="Chromosome"/>
</dbReference>
<reference evidence="1" key="1">
    <citation type="submission" date="2022-06" db="EMBL/GenBank/DDBJ databases">
        <title>Alkalimarinus sp. nov., isolated from gut of a Alitta virens.</title>
        <authorList>
            <person name="Yang A.I."/>
            <person name="Shin N.-R."/>
        </authorList>
    </citation>
    <scope>NUCLEOTIDE SEQUENCE</scope>
    <source>
        <strain evidence="1">A2M4</strain>
    </source>
</reference>
<name>A0ABY6N4F1_9ALTE</name>
<keyword evidence="2" id="KW-1185">Reference proteome</keyword>
<gene>
    <name evidence="1" type="ORF">NKI27_04290</name>
</gene>
<proteinExistence type="predicted"/>
<evidence type="ECO:0000313" key="1">
    <source>
        <dbReference type="EMBL" id="UZE96978.1"/>
    </source>
</evidence>
<evidence type="ECO:0008006" key="3">
    <source>
        <dbReference type="Google" id="ProtNLM"/>
    </source>
</evidence>
<protein>
    <recommendedName>
        <fullName evidence="3">GTPase</fullName>
    </recommendedName>
</protein>
<organism evidence="1 2">
    <name type="scientific">Alkalimarinus alittae</name>
    <dbReference type="NCBI Taxonomy" id="2961619"/>
    <lineage>
        <taxon>Bacteria</taxon>
        <taxon>Pseudomonadati</taxon>
        <taxon>Pseudomonadota</taxon>
        <taxon>Gammaproteobacteria</taxon>
        <taxon>Alteromonadales</taxon>
        <taxon>Alteromonadaceae</taxon>
        <taxon>Alkalimarinus</taxon>
    </lineage>
</organism>
<evidence type="ECO:0000313" key="2">
    <source>
        <dbReference type="Proteomes" id="UP001163739"/>
    </source>
</evidence>
<sequence>MTSQVNKLNLNIPEQSLASLSFCDATPNHIEEWVSSLPMANIGETARQLYHAIIELNQLIINSQTRSQLLELVRPAIQYVCNELSKHYLNQPIILPEKQRKIANLSQALQIHLATGYKIVIVENSEQPKNEKAKKNLAIACHRVISIYSRTVLRSSQLYCPSPKGVWLEAHSIFKFSESSDLLKYAIKDEQNTSKIETSIEDAYKRLLLVGCCKTNQLRQSDLAQIYDAFEVWASYTDIGQYYSSNSTFVLNMENDAPPIYRSLLHDSLTDHFYGFDTSTLVQYLADYLSTKGRKDQDESPIEVPKNIQDQLVAHLAQALGILTKRNFKRMSSKGHLQLCAGLSAAHYFCSGEVDFNTQLLQNLIKQNIEQDSDNIFLHRSKKQNDAWSGAFDAGGSDTEEHASIPVNFTRSIYDEEKTKKPNFKHYDTPLINTSPGGYCLQWLGEIPGNIQAGEILGIRENESHPWSVAVIRWIRQVKQHGTQIGIELLAPSAQPCGVQLIQKTGDNSEYLRGLLLPELSAISQAATLITPRLPFQTGQRILLNQQGEETKCQLNRRVAATGSFSQFELKIFSGTAITELPKATKTGGEDDFDSLWPSL</sequence>
<dbReference type="EMBL" id="CP100390">
    <property type="protein sequence ID" value="UZE96978.1"/>
    <property type="molecule type" value="Genomic_DNA"/>
</dbReference>
<dbReference type="RefSeq" id="WP_265048459.1">
    <property type="nucleotide sequence ID" value="NZ_CP100390.1"/>
</dbReference>